<dbReference type="InterPro" id="IPR029058">
    <property type="entry name" value="AB_hydrolase_fold"/>
</dbReference>
<dbReference type="PANTHER" id="PTHR32015:SF11">
    <property type="entry name" value="LIPASE"/>
    <property type="match status" value="1"/>
</dbReference>
<keyword evidence="1" id="KW-0732">Signal</keyword>
<dbReference type="EMBL" id="JOJR01000300">
    <property type="protein sequence ID" value="RCN40138.1"/>
    <property type="molecule type" value="Genomic_DNA"/>
</dbReference>
<name>A0A368G8V9_ANCCA</name>
<dbReference type="InterPro" id="IPR002918">
    <property type="entry name" value="Lipase_EstA/Esterase_EstB"/>
</dbReference>
<gene>
    <name evidence="2" type="ORF">ANCCAN_13919</name>
</gene>
<evidence type="ECO:0000256" key="1">
    <source>
        <dbReference type="SAM" id="SignalP"/>
    </source>
</evidence>
<dbReference type="SUPFAM" id="SSF53474">
    <property type="entry name" value="alpha/beta-Hydrolases"/>
    <property type="match status" value="1"/>
</dbReference>
<evidence type="ECO:0000313" key="3">
    <source>
        <dbReference type="Proteomes" id="UP000252519"/>
    </source>
</evidence>
<comment type="caution">
    <text evidence="2">The sequence shown here is derived from an EMBL/GenBank/DDBJ whole genome shotgun (WGS) entry which is preliminary data.</text>
</comment>
<protein>
    <submittedName>
        <fullName evidence="2">Triacylglycerol lipase</fullName>
    </submittedName>
</protein>
<feature type="chain" id="PRO_5016835147" evidence="1">
    <location>
        <begin position="18"/>
        <end position="361"/>
    </location>
</feature>
<dbReference type="AlphaFoldDB" id="A0A368G8V9"/>
<keyword evidence="3" id="KW-1185">Reference proteome</keyword>
<dbReference type="STRING" id="29170.A0A368G8V9"/>
<feature type="signal peptide" evidence="1">
    <location>
        <begin position="1"/>
        <end position="17"/>
    </location>
</feature>
<dbReference type="GO" id="GO:0016298">
    <property type="term" value="F:lipase activity"/>
    <property type="evidence" value="ECO:0007669"/>
    <property type="project" value="TreeGrafter"/>
</dbReference>
<reference evidence="2 3" key="1">
    <citation type="submission" date="2014-10" db="EMBL/GenBank/DDBJ databases">
        <title>Draft genome of the hookworm Ancylostoma caninum.</title>
        <authorList>
            <person name="Mitreva M."/>
        </authorList>
    </citation>
    <scope>NUCLEOTIDE SEQUENCE [LARGE SCALE GENOMIC DNA]</scope>
    <source>
        <strain evidence="2 3">Baltimore</strain>
    </source>
</reference>
<dbReference type="GO" id="GO:0016042">
    <property type="term" value="P:lipid catabolic process"/>
    <property type="evidence" value="ECO:0007669"/>
    <property type="project" value="InterPro"/>
</dbReference>
<dbReference type="PANTHER" id="PTHR32015">
    <property type="entry name" value="FASTING INDUCED LIPASE"/>
    <property type="match status" value="1"/>
</dbReference>
<evidence type="ECO:0000313" key="2">
    <source>
        <dbReference type="EMBL" id="RCN40138.1"/>
    </source>
</evidence>
<dbReference type="Gene3D" id="3.40.50.1820">
    <property type="entry name" value="alpha/beta hydrolase"/>
    <property type="match status" value="1"/>
</dbReference>
<dbReference type="Pfam" id="PF01674">
    <property type="entry name" value="Lipase_2"/>
    <property type="match status" value="1"/>
</dbReference>
<dbReference type="Proteomes" id="UP000252519">
    <property type="component" value="Unassembled WGS sequence"/>
</dbReference>
<accession>A0A368G8V9</accession>
<sequence>MHALLIFTYCLSTAVLSQKYGPPGPLSSHFVDWLIAHGYENDNFDRPDVGPNGSFGGKKRATEQIRNEPVIFIHGNGDAALHAQAPLATGWSRSIQYFMEQNYTEGELYATTWGDAWGTGSILDSYSTMHTCSNLLFLRRFIEAVISYTGARKVDVIAHSVGVVLARKALKGGSLIGTDGNCTLGPPLTSKIDTFVGIAGPNYGLCVCQLAQTVPAWCNALDGLYPGYTCQDQVGYSSYVTFYNEFVYLHSSYAATPLVTANKKTTPLCSRNSTTTLFERLNTSTRCGATASINAFLPPTAGHTSNVSVDEVLLFRGMTWGKPTSRIPGMNGRWVSDRNGHVAMKDLTELRQFEAVVHHSI</sequence>
<dbReference type="OrthoDB" id="5773018at2759"/>
<proteinExistence type="predicted"/>
<organism evidence="2 3">
    <name type="scientific">Ancylostoma caninum</name>
    <name type="common">Dog hookworm</name>
    <dbReference type="NCBI Taxonomy" id="29170"/>
    <lineage>
        <taxon>Eukaryota</taxon>
        <taxon>Metazoa</taxon>
        <taxon>Ecdysozoa</taxon>
        <taxon>Nematoda</taxon>
        <taxon>Chromadorea</taxon>
        <taxon>Rhabditida</taxon>
        <taxon>Rhabditina</taxon>
        <taxon>Rhabditomorpha</taxon>
        <taxon>Strongyloidea</taxon>
        <taxon>Ancylostomatidae</taxon>
        <taxon>Ancylostomatinae</taxon>
        <taxon>Ancylostoma</taxon>
    </lineage>
</organism>